<comment type="caution">
    <text evidence="2">The sequence shown here is derived from an EMBL/GenBank/DDBJ whole genome shotgun (WGS) entry which is preliminary data.</text>
</comment>
<organism evidence="2 3">
    <name type="scientific">Sphingobium indicum</name>
    <dbReference type="NCBI Taxonomy" id="332055"/>
    <lineage>
        <taxon>Bacteria</taxon>
        <taxon>Pseudomonadati</taxon>
        <taxon>Pseudomonadota</taxon>
        <taxon>Alphaproteobacteria</taxon>
        <taxon>Sphingomonadales</taxon>
        <taxon>Sphingomonadaceae</taxon>
        <taxon>Sphingobium</taxon>
    </lineage>
</organism>
<comment type="similarity">
    <text evidence="1">Belongs to the short-chain dehydrogenases/reductases (SDR) family.</text>
</comment>
<evidence type="ECO:0000313" key="2">
    <source>
        <dbReference type="EMBL" id="RYM01507.1"/>
    </source>
</evidence>
<dbReference type="PANTHER" id="PTHR43431">
    <property type="entry name" value="OXIDOREDUCTASE, SHORT CHAIN DEHYDROGENASE/REDUCTASE FAMILY (AFU_ORTHOLOGUE AFUA_5G14000)"/>
    <property type="match status" value="1"/>
</dbReference>
<dbReference type="EMBL" id="SEOM01000004">
    <property type="protein sequence ID" value="RYM01507.1"/>
    <property type="molecule type" value="Genomic_DNA"/>
</dbReference>
<proteinExistence type="inferred from homology"/>
<dbReference type="Pfam" id="PF00106">
    <property type="entry name" value="adh_short"/>
    <property type="match status" value="1"/>
</dbReference>
<dbReference type="Proteomes" id="UP000292734">
    <property type="component" value="Unassembled WGS sequence"/>
</dbReference>
<gene>
    <name evidence="2" type="ORF">EWH08_12550</name>
</gene>
<dbReference type="InterPro" id="IPR002347">
    <property type="entry name" value="SDR_fam"/>
</dbReference>
<dbReference type="PRINTS" id="PR00081">
    <property type="entry name" value="GDHRDH"/>
</dbReference>
<sequence>MTDTERSALIVGVGAIAGLGAAYGRRFAKAGYRVTLAGRTPEKVEAAAEDIRRAGGQAQAIVGDASVEEDAVRFATEAEKWGPIDVAVHNAGTNRRDSFLELEVANLERLWREHTLGAFLTGREAARRMVPRGRGTIIFTGATGSLRGKALFAAFASAKAGVRALSQSLAREVGPRGVHVAHLVIDGGIDGARLLAAMPNLREERGEDGLLDPDAIAETAFQVHGQHRSAWTQEVDLRPWAESF</sequence>
<dbReference type="AlphaFoldDB" id="A0A4V1WA17"/>
<dbReference type="Gene3D" id="3.40.50.720">
    <property type="entry name" value="NAD(P)-binding Rossmann-like Domain"/>
    <property type="match status" value="1"/>
</dbReference>
<evidence type="ECO:0000313" key="3">
    <source>
        <dbReference type="Proteomes" id="UP000292734"/>
    </source>
</evidence>
<dbReference type="PANTHER" id="PTHR43431:SF7">
    <property type="entry name" value="OXIDOREDUCTASE, SHORT CHAIN DEHYDROGENASE_REDUCTASE FAMILY (AFU_ORTHOLOGUE AFUA_5G14000)"/>
    <property type="match status" value="1"/>
</dbReference>
<dbReference type="RefSeq" id="WP_129965467.1">
    <property type="nucleotide sequence ID" value="NZ_JACBZE010000005.1"/>
</dbReference>
<dbReference type="PRINTS" id="PR00080">
    <property type="entry name" value="SDRFAMILY"/>
</dbReference>
<dbReference type="InterPro" id="IPR036291">
    <property type="entry name" value="NAD(P)-bd_dom_sf"/>
</dbReference>
<name>A0A4V1WA17_9SPHN</name>
<reference evidence="2 3" key="1">
    <citation type="submission" date="2019-02" db="EMBL/GenBank/DDBJ databases">
        <authorList>
            <person name="Feng G."/>
        </authorList>
    </citation>
    <scope>NUCLEOTIDE SEQUENCE [LARGE SCALE GENOMIC DNA]</scope>
    <source>
        <strain evidence="2 3">DSM 26779</strain>
    </source>
</reference>
<dbReference type="SUPFAM" id="SSF51735">
    <property type="entry name" value="NAD(P)-binding Rossmann-fold domains"/>
    <property type="match status" value="1"/>
</dbReference>
<accession>A0A4V1WA17</accession>
<evidence type="ECO:0000256" key="1">
    <source>
        <dbReference type="RuleBase" id="RU000363"/>
    </source>
</evidence>
<protein>
    <submittedName>
        <fullName evidence="2">SDR family NAD(P)-dependent oxidoreductase</fullName>
    </submittedName>
</protein>